<evidence type="ECO:0000313" key="5">
    <source>
        <dbReference type="Proteomes" id="UP000661435"/>
    </source>
</evidence>
<dbReference type="AlphaFoldDB" id="A0A8J6M8L1"/>
<sequence length="214" mass="23565">MLLQEQRELVVEYGRRLVSSGLTEGTFGNLSVFDRTQNLMAISPSGMDYFRTNPEDVVVLTPEGTLVDGCRKPSSEYDLHRLFYLGRPDVDAVVHTHSTFATVLSCLRWSIEPIHYLVAYSGRDVPCIPYYPFGSLELAQAAYAAMGTEHNACLLGSHGLLAVGGSLAFAFDTAQQIEFLAKVYYHARMAGGGVKLTDAELDAVLGKFQNYRKA</sequence>
<dbReference type="GO" id="GO:0005829">
    <property type="term" value="C:cytosol"/>
    <property type="evidence" value="ECO:0007669"/>
    <property type="project" value="TreeGrafter"/>
</dbReference>
<organism evidence="4 5">
    <name type="scientific">Lawsonibacter hominis</name>
    <dbReference type="NCBI Taxonomy" id="2763053"/>
    <lineage>
        <taxon>Bacteria</taxon>
        <taxon>Bacillati</taxon>
        <taxon>Bacillota</taxon>
        <taxon>Clostridia</taxon>
        <taxon>Eubacteriales</taxon>
        <taxon>Oscillospiraceae</taxon>
        <taxon>Lawsonibacter</taxon>
    </lineage>
</organism>
<evidence type="ECO:0000259" key="3">
    <source>
        <dbReference type="SMART" id="SM01007"/>
    </source>
</evidence>
<dbReference type="Pfam" id="PF00596">
    <property type="entry name" value="Aldolase_II"/>
    <property type="match status" value="1"/>
</dbReference>
<gene>
    <name evidence="4" type="ORF">H8S57_08700</name>
</gene>
<keyword evidence="5" id="KW-1185">Reference proteome</keyword>
<evidence type="ECO:0000256" key="1">
    <source>
        <dbReference type="ARBA" id="ARBA00022723"/>
    </source>
</evidence>
<dbReference type="SUPFAM" id="SSF53639">
    <property type="entry name" value="AraD/HMP-PK domain-like"/>
    <property type="match status" value="1"/>
</dbReference>
<proteinExistence type="predicted"/>
<dbReference type="EMBL" id="JACOPP010000010">
    <property type="protein sequence ID" value="MBC5733806.1"/>
    <property type="molecule type" value="Genomic_DNA"/>
</dbReference>
<comment type="caution">
    <text evidence="4">The sequence shown here is derived from an EMBL/GenBank/DDBJ whole genome shotgun (WGS) entry which is preliminary data.</text>
</comment>
<accession>A0A8J6M8L1</accession>
<protein>
    <submittedName>
        <fullName evidence="4">Class II aldolase/adducin family protein</fullName>
    </submittedName>
</protein>
<name>A0A8J6M8L1_9FIRM</name>
<reference evidence="4" key="1">
    <citation type="submission" date="2020-08" db="EMBL/GenBank/DDBJ databases">
        <title>Genome public.</title>
        <authorList>
            <person name="Liu C."/>
            <person name="Sun Q."/>
        </authorList>
    </citation>
    <scope>NUCLEOTIDE SEQUENCE</scope>
    <source>
        <strain evidence="4">NSJ-51</strain>
    </source>
</reference>
<dbReference type="PANTHER" id="PTHR22789">
    <property type="entry name" value="FUCULOSE PHOSPHATE ALDOLASE"/>
    <property type="match status" value="1"/>
</dbReference>
<evidence type="ECO:0000256" key="2">
    <source>
        <dbReference type="ARBA" id="ARBA00023239"/>
    </source>
</evidence>
<dbReference type="InterPro" id="IPR036409">
    <property type="entry name" value="Aldolase_II/adducin_N_sf"/>
</dbReference>
<keyword evidence="1" id="KW-0479">Metal-binding</keyword>
<dbReference type="InterPro" id="IPR050197">
    <property type="entry name" value="Aldolase_class_II_sugar_metab"/>
</dbReference>
<dbReference type="PANTHER" id="PTHR22789:SF0">
    <property type="entry name" value="3-OXO-TETRONATE 4-PHOSPHATE DECARBOXYLASE-RELATED"/>
    <property type="match status" value="1"/>
</dbReference>
<dbReference type="GO" id="GO:0016832">
    <property type="term" value="F:aldehyde-lyase activity"/>
    <property type="evidence" value="ECO:0007669"/>
    <property type="project" value="TreeGrafter"/>
</dbReference>
<keyword evidence="2" id="KW-0456">Lyase</keyword>
<dbReference type="SMART" id="SM01007">
    <property type="entry name" value="Aldolase_II"/>
    <property type="match status" value="1"/>
</dbReference>
<evidence type="ECO:0000313" key="4">
    <source>
        <dbReference type="EMBL" id="MBC5733806.1"/>
    </source>
</evidence>
<dbReference type="RefSeq" id="WP_186907697.1">
    <property type="nucleotide sequence ID" value="NZ_JACOPP010000010.1"/>
</dbReference>
<dbReference type="InterPro" id="IPR001303">
    <property type="entry name" value="Aldolase_II/adducin_N"/>
</dbReference>
<dbReference type="GO" id="GO:0046872">
    <property type="term" value="F:metal ion binding"/>
    <property type="evidence" value="ECO:0007669"/>
    <property type="project" value="UniProtKB-KW"/>
</dbReference>
<dbReference type="GO" id="GO:0019323">
    <property type="term" value="P:pentose catabolic process"/>
    <property type="evidence" value="ECO:0007669"/>
    <property type="project" value="TreeGrafter"/>
</dbReference>
<feature type="domain" description="Class II aldolase/adducin N-terminal" evidence="3">
    <location>
        <begin position="8"/>
        <end position="185"/>
    </location>
</feature>
<dbReference type="Gene3D" id="3.40.225.10">
    <property type="entry name" value="Class II aldolase/adducin N-terminal domain"/>
    <property type="match status" value="1"/>
</dbReference>
<dbReference type="Proteomes" id="UP000661435">
    <property type="component" value="Unassembled WGS sequence"/>
</dbReference>